<evidence type="ECO:0000313" key="2">
    <source>
        <dbReference type="Proteomes" id="UP000807306"/>
    </source>
</evidence>
<reference evidence="1" key="1">
    <citation type="submission" date="2020-11" db="EMBL/GenBank/DDBJ databases">
        <authorList>
            <consortium name="DOE Joint Genome Institute"/>
            <person name="Ahrendt S."/>
            <person name="Riley R."/>
            <person name="Andreopoulos W."/>
            <person name="Labutti K."/>
            <person name="Pangilinan J."/>
            <person name="Ruiz-Duenas F.J."/>
            <person name="Barrasa J.M."/>
            <person name="Sanchez-Garcia M."/>
            <person name="Camarero S."/>
            <person name="Miyauchi S."/>
            <person name="Serrano A."/>
            <person name="Linde D."/>
            <person name="Babiker R."/>
            <person name="Drula E."/>
            <person name="Ayuso-Fernandez I."/>
            <person name="Pacheco R."/>
            <person name="Padilla G."/>
            <person name="Ferreira P."/>
            <person name="Barriuso J."/>
            <person name="Kellner H."/>
            <person name="Castanera R."/>
            <person name="Alfaro M."/>
            <person name="Ramirez L."/>
            <person name="Pisabarro A.G."/>
            <person name="Kuo A."/>
            <person name="Tritt A."/>
            <person name="Lipzen A."/>
            <person name="He G."/>
            <person name="Yan M."/>
            <person name="Ng V."/>
            <person name="Cullen D."/>
            <person name="Martin F."/>
            <person name="Rosso M.-N."/>
            <person name="Henrissat B."/>
            <person name="Hibbett D."/>
            <person name="Martinez A.T."/>
            <person name="Grigoriev I.V."/>
        </authorList>
    </citation>
    <scope>NUCLEOTIDE SEQUENCE</scope>
    <source>
        <strain evidence="1">CBS 506.95</strain>
    </source>
</reference>
<proteinExistence type="predicted"/>
<protein>
    <recommendedName>
        <fullName evidence="3">F-box domain-containing protein</fullName>
    </recommendedName>
</protein>
<dbReference type="InterPro" id="IPR032675">
    <property type="entry name" value="LRR_dom_sf"/>
</dbReference>
<comment type="caution">
    <text evidence="1">The sequence shown here is derived from an EMBL/GenBank/DDBJ whole genome shotgun (WGS) entry which is preliminary data.</text>
</comment>
<keyword evidence="2" id="KW-1185">Reference proteome</keyword>
<dbReference type="EMBL" id="MU157899">
    <property type="protein sequence ID" value="KAF9524420.1"/>
    <property type="molecule type" value="Genomic_DNA"/>
</dbReference>
<accession>A0A9P6JL42</accession>
<dbReference type="Gene3D" id="3.80.10.10">
    <property type="entry name" value="Ribonuclease Inhibitor"/>
    <property type="match status" value="1"/>
</dbReference>
<sequence length="484" mass="55060">MVSPHLPNEILTDIFLLGTLDWQENTPSELPFPILVSCLCQHWRIVAHHNAQLWCTIFPPQFQDSDQEEATKWVHRWLTRARNLRISIVADFTPWYPQKRVKGVGRLWSNIDAIVKAIVHCPERIRRLDIRSDDSDPTILKGTFKDLPMLPNLHQLSLQLPSICKVIVVDPSIPEFKGWFHKFPKLKVYRSDGMLVPKLQGLTTLSFRHAWLTARLLRDLLSSLPQLETLLFPTVSVLGTDSSASINLSVVVAPSLRAFAIDLNDADTYNENMPEGSGDHCINIFQQIRLPNLRYLELQRTPYLSEAFFDGIKQSFEHLETVHFSNPGIWSDCNIDQVILPTLSSLSNLRHLRFLSTRTAILNPTAQNDASVAPSTLIWPNILSITLCGSVNSEDLVNLCHFVKSHKLVEVVYLTEEAKRRLSTITMYGDEPDVWKDIPSDQPEAESIGTAEEWLKKIIRIETISRCDGLLDREGLNLKELSVV</sequence>
<gene>
    <name evidence="1" type="ORF">CPB83DRAFT_612317</name>
</gene>
<organism evidence="1 2">
    <name type="scientific">Crepidotus variabilis</name>
    <dbReference type="NCBI Taxonomy" id="179855"/>
    <lineage>
        <taxon>Eukaryota</taxon>
        <taxon>Fungi</taxon>
        <taxon>Dikarya</taxon>
        <taxon>Basidiomycota</taxon>
        <taxon>Agaricomycotina</taxon>
        <taxon>Agaricomycetes</taxon>
        <taxon>Agaricomycetidae</taxon>
        <taxon>Agaricales</taxon>
        <taxon>Agaricineae</taxon>
        <taxon>Crepidotaceae</taxon>
        <taxon>Crepidotus</taxon>
    </lineage>
</organism>
<dbReference type="AlphaFoldDB" id="A0A9P6JL42"/>
<evidence type="ECO:0008006" key="3">
    <source>
        <dbReference type="Google" id="ProtNLM"/>
    </source>
</evidence>
<dbReference type="Proteomes" id="UP000807306">
    <property type="component" value="Unassembled WGS sequence"/>
</dbReference>
<dbReference type="OrthoDB" id="3048040at2759"/>
<name>A0A9P6JL42_9AGAR</name>
<dbReference type="SUPFAM" id="SSF52047">
    <property type="entry name" value="RNI-like"/>
    <property type="match status" value="1"/>
</dbReference>
<evidence type="ECO:0000313" key="1">
    <source>
        <dbReference type="EMBL" id="KAF9524420.1"/>
    </source>
</evidence>